<sequence length="330" mass="37318">MNNQLVDPFGRRITYLRLSVTDRCDFRCTYCMSEDMVFAPREQILSLEELYAVADAFIGLGVKRIRITGGEPLVRKNLPSLLNRLGQRPELDDLAITTNGSQLAELAPQLRAVGVKRLNVSLDSLQRERFAAFTRRDKLDQVLEDIEVARAAGFRKIKLNAVVQKNRNDDEVLDLVEFAMARGLDISFIEEMPLGSISSHQRKQTFCSSDEVRERIEQRYALVRSSKLTGGPSRYWQVVGSDTQVGFISPHSHNFCGDCNRVRVTAEGKLVLCLGHENALDLKSLMRAHPGDSQRLREALMQALQLKPERHHFESDAQVQVIRFMSMTGG</sequence>
<dbReference type="SMART" id="SM00729">
    <property type="entry name" value="Elp3"/>
    <property type="match status" value="1"/>
</dbReference>
<feature type="domain" description="Radical SAM core" evidence="13">
    <location>
        <begin position="8"/>
        <end position="232"/>
    </location>
</feature>
<dbReference type="InterPro" id="IPR040064">
    <property type="entry name" value="MoaA-like"/>
</dbReference>
<evidence type="ECO:0000256" key="11">
    <source>
        <dbReference type="ARBA" id="ARBA00048697"/>
    </source>
</evidence>
<dbReference type="PROSITE" id="PS51918">
    <property type="entry name" value="RADICAL_SAM"/>
    <property type="match status" value="1"/>
</dbReference>
<dbReference type="Pfam" id="PF06463">
    <property type="entry name" value="Mob_synth_C"/>
    <property type="match status" value="1"/>
</dbReference>
<feature type="binding site" evidence="12">
    <location>
        <position position="31"/>
    </location>
    <ligand>
        <name>[4Fe-4S] cluster</name>
        <dbReference type="ChEBI" id="CHEBI:49883"/>
        <label>1</label>
        <note>4Fe-4S-S-AdoMet</note>
    </ligand>
</feature>
<feature type="binding site" evidence="12">
    <location>
        <position position="121"/>
    </location>
    <ligand>
        <name>S-adenosyl-L-methionine</name>
        <dbReference type="ChEBI" id="CHEBI:59789"/>
    </ligand>
</feature>
<feature type="binding site" evidence="12">
    <location>
        <position position="259"/>
    </location>
    <ligand>
        <name>[4Fe-4S] cluster</name>
        <dbReference type="ChEBI" id="CHEBI:49883"/>
        <label>2</label>
        <note>4Fe-4S-substrate</note>
    </ligand>
</feature>
<comment type="catalytic activity">
    <reaction evidence="11 12">
        <text>GTP + AH2 + S-adenosyl-L-methionine = (8S)-3',8-cyclo-7,8-dihydroguanosine 5'-triphosphate + 5'-deoxyadenosine + L-methionine + A + H(+)</text>
        <dbReference type="Rhea" id="RHEA:49576"/>
        <dbReference type="ChEBI" id="CHEBI:13193"/>
        <dbReference type="ChEBI" id="CHEBI:15378"/>
        <dbReference type="ChEBI" id="CHEBI:17319"/>
        <dbReference type="ChEBI" id="CHEBI:17499"/>
        <dbReference type="ChEBI" id="CHEBI:37565"/>
        <dbReference type="ChEBI" id="CHEBI:57844"/>
        <dbReference type="ChEBI" id="CHEBI:59789"/>
        <dbReference type="ChEBI" id="CHEBI:131766"/>
        <dbReference type="EC" id="4.1.99.22"/>
    </reaction>
</comment>
<dbReference type="GO" id="GO:0005525">
    <property type="term" value="F:GTP binding"/>
    <property type="evidence" value="ECO:0007669"/>
    <property type="project" value="UniProtKB-UniRule"/>
</dbReference>
<feature type="binding site" evidence="12">
    <location>
        <begin position="261"/>
        <end position="263"/>
    </location>
    <ligand>
        <name>GTP</name>
        <dbReference type="ChEBI" id="CHEBI:37565"/>
    </ligand>
</feature>
<feature type="binding site" evidence="12">
    <location>
        <position position="24"/>
    </location>
    <ligand>
        <name>[4Fe-4S] cluster</name>
        <dbReference type="ChEBI" id="CHEBI:49883"/>
        <label>1</label>
        <note>4Fe-4S-S-AdoMet</note>
    </ligand>
</feature>
<dbReference type="AlphaFoldDB" id="A0A1H5GQ20"/>
<name>A0A1H5GQ20_PSEAG</name>
<evidence type="ECO:0000256" key="7">
    <source>
        <dbReference type="ARBA" id="ARBA00023014"/>
    </source>
</evidence>
<dbReference type="CDD" id="cd21117">
    <property type="entry name" value="Twitch_MoaA"/>
    <property type="match status" value="1"/>
</dbReference>
<dbReference type="GO" id="GO:0006777">
    <property type="term" value="P:Mo-molybdopterin cofactor biosynthetic process"/>
    <property type="evidence" value="ECO:0007669"/>
    <property type="project" value="UniProtKB-UniRule"/>
</dbReference>
<feature type="binding site" evidence="12">
    <location>
        <position position="66"/>
    </location>
    <ligand>
        <name>GTP</name>
        <dbReference type="ChEBI" id="CHEBI:37565"/>
    </ligand>
</feature>
<dbReference type="EC" id="4.1.99.22" evidence="1 12"/>
<dbReference type="NCBIfam" id="TIGR02666">
    <property type="entry name" value="moaA"/>
    <property type="match status" value="1"/>
</dbReference>
<evidence type="ECO:0000256" key="2">
    <source>
        <dbReference type="ARBA" id="ARBA00022485"/>
    </source>
</evidence>
<dbReference type="PANTHER" id="PTHR22960">
    <property type="entry name" value="MOLYBDOPTERIN COFACTOR SYNTHESIS PROTEIN A"/>
    <property type="match status" value="1"/>
</dbReference>
<dbReference type="HAMAP" id="MF_01225_B">
    <property type="entry name" value="MoaA_B"/>
    <property type="match status" value="1"/>
</dbReference>
<organism evidence="14 15">
    <name type="scientific">Pseudomonas anguilliseptica</name>
    <dbReference type="NCBI Taxonomy" id="53406"/>
    <lineage>
        <taxon>Bacteria</taxon>
        <taxon>Pseudomonadati</taxon>
        <taxon>Pseudomonadota</taxon>
        <taxon>Gammaproteobacteria</taxon>
        <taxon>Pseudomonadales</taxon>
        <taxon>Pseudomonadaceae</taxon>
        <taxon>Pseudomonas</taxon>
    </lineage>
</organism>
<dbReference type="UniPathway" id="UPA00344"/>
<dbReference type="CDD" id="cd01335">
    <property type="entry name" value="Radical_SAM"/>
    <property type="match status" value="1"/>
</dbReference>
<dbReference type="Gene3D" id="3.20.20.70">
    <property type="entry name" value="Aldolase class I"/>
    <property type="match status" value="1"/>
</dbReference>
<dbReference type="InterPro" id="IPR000385">
    <property type="entry name" value="MoaA_NifB_PqqE_Fe-S-bd_CS"/>
</dbReference>
<comment type="subunit">
    <text evidence="12">Monomer and homodimer.</text>
</comment>
<comment type="function">
    <text evidence="12">Catalyzes the cyclization of GTP to (8S)-3',8-cyclo-7,8-dihydroguanosine 5'-triphosphate.</text>
</comment>
<dbReference type="InterPro" id="IPR010505">
    <property type="entry name" value="MoaA_twitch"/>
</dbReference>
<dbReference type="GO" id="GO:0061799">
    <property type="term" value="F:cyclic pyranopterin monophosphate synthase activity"/>
    <property type="evidence" value="ECO:0007669"/>
    <property type="project" value="TreeGrafter"/>
</dbReference>
<evidence type="ECO:0000256" key="1">
    <source>
        <dbReference type="ARBA" id="ARBA00012167"/>
    </source>
</evidence>
<dbReference type="InterPro" id="IPR013785">
    <property type="entry name" value="Aldolase_TIM"/>
</dbReference>
<evidence type="ECO:0000256" key="6">
    <source>
        <dbReference type="ARBA" id="ARBA00023004"/>
    </source>
</evidence>
<feature type="binding site" evidence="12">
    <location>
        <position position="97"/>
    </location>
    <ligand>
        <name>GTP</name>
        <dbReference type="ChEBI" id="CHEBI:37565"/>
    </ligand>
</feature>
<evidence type="ECO:0000256" key="3">
    <source>
        <dbReference type="ARBA" id="ARBA00022691"/>
    </source>
</evidence>
<dbReference type="SFLD" id="SFLDG01383">
    <property type="entry name" value="cyclic_pyranopterin_phosphate"/>
    <property type="match status" value="1"/>
</dbReference>
<protein>
    <recommendedName>
        <fullName evidence="1 12">GTP 3',8-cyclase</fullName>
        <ecNumber evidence="1 12">4.1.99.22</ecNumber>
    </recommendedName>
    <alternativeName>
        <fullName evidence="12">Molybdenum cofactor biosynthesis protein A</fullName>
    </alternativeName>
</protein>
<dbReference type="GO" id="GO:0061798">
    <property type="term" value="F:GTP 3',8'-cyclase activity"/>
    <property type="evidence" value="ECO:0007669"/>
    <property type="project" value="UniProtKB-UniRule"/>
</dbReference>
<dbReference type="GO" id="GO:0046872">
    <property type="term" value="F:metal ion binding"/>
    <property type="evidence" value="ECO:0007669"/>
    <property type="project" value="UniProtKB-KW"/>
</dbReference>
<comment type="cofactor">
    <cofactor evidence="12">
        <name>[4Fe-4S] cluster</name>
        <dbReference type="ChEBI" id="CHEBI:49883"/>
    </cofactor>
    <text evidence="12">Binds 2 [4Fe-4S] clusters. Binds 1 [4Fe-4S] cluster coordinated with 3 cysteines and an exchangeable S-adenosyl-L-methionine and 1 [4Fe-4S] cluster coordinated with 3 cysteines and the GTP-derived substrate.</text>
</comment>
<dbReference type="Proteomes" id="UP000242849">
    <property type="component" value="Unassembled WGS sequence"/>
</dbReference>
<keyword evidence="7 12" id="KW-0411">Iron-sulfur</keyword>
<evidence type="ECO:0000256" key="10">
    <source>
        <dbReference type="ARBA" id="ARBA00023239"/>
    </source>
</evidence>
<feature type="binding site" evidence="12">
    <location>
        <position position="256"/>
    </location>
    <ligand>
        <name>[4Fe-4S] cluster</name>
        <dbReference type="ChEBI" id="CHEBI:49883"/>
        <label>2</label>
        <note>4Fe-4S-substrate</note>
    </ligand>
</feature>
<feature type="binding site" evidence="12">
    <location>
        <position position="192"/>
    </location>
    <ligand>
        <name>S-adenosyl-L-methionine</name>
        <dbReference type="ChEBI" id="CHEBI:59789"/>
    </ligand>
</feature>
<evidence type="ECO:0000256" key="12">
    <source>
        <dbReference type="HAMAP-Rule" id="MF_01225"/>
    </source>
</evidence>
<keyword evidence="4 12" id="KW-0479">Metal-binding</keyword>
<comment type="similarity">
    <text evidence="12">Belongs to the radical SAM superfamily. MoaA family.</text>
</comment>
<evidence type="ECO:0000313" key="14">
    <source>
        <dbReference type="EMBL" id="SEE17806.1"/>
    </source>
</evidence>
<keyword evidence="3 12" id="KW-0949">S-adenosyl-L-methionine</keyword>
<evidence type="ECO:0000256" key="5">
    <source>
        <dbReference type="ARBA" id="ARBA00022741"/>
    </source>
</evidence>
<keyword evidence="5 12" id="KW-0547">Nucleotide-binding</keyword>
<accession>A0A1H5GQ20</accession>
<dbReference type="GO" id="GO:0051539">
    <property type="term" value="F:4 iron, 4 sulfur cluster binding"/>
    <property type="evidence" value="ECO:0007669"/>
    <property type="project" value="UniProtKB-UniRule"/>
</dbReference>
<dbReference type="GO" id="GO:1904047">
    <property type="term" value="F:S-adenosyl-L-methionine binding"/>
    <property type="evidence" value="ECO:0007669"/>
    <property type="project" value="UniProtKB-UniRule"/>
</dbReference>
<evidence type="ECO:0000256" key="4">
    <source>
        <dbReference type="ARBA" id="ARBA00022723"/>
    </source>
</evidence>
<dbReference type="Pfam" id="PF04055">
    <property type="entry name" value="Radical_SAM"/>
    <property type="match status" value="1"/>
</dbReference>
<dbReference type="InterPro" id="IPR013483">
    <property type="entry name" value="MoaA"/>
</dbReference>
<evidence type="ECO:0000313" key="15">
    <source>
        <dbReference type="Proteomes" id="UP000242849"/>
    </source>
</evidence>
<dbReference type="RefSeq" id="WP_420875009.1">
    <property type="nucleotide sequence ID" value="NZ_CP156749.1"/>
</dbReference>
<keyword evidence="15" id="KW-1185">Reference proteome</keyword>
<evidence type="ECO:0000259" key="13">
    <source>
        <dbReference type="PROSITE" id="PS51918"/>
    </source>
</evidence>
<dbReference type="InterPro" id="IPR006638">
    <property type="entry name" value="Elp3/MiaA/NifB-like_rSAM"/>
</dbReference>
<proteinExistence type="inferred from homology"/>
<keyword evidence="6 12" id="KW-0408">Iron</keyword>
<dbReference type="SFLD" id="SFLDG01386">
    <property type="entry name" value="main_SPASM_domain-containing"/>
    <property type="match status" value="1"/>
</dbReference>
<comment type="pathway">
    <text evidence="12">Cofactor biosynthesis; molybdopterin biosynthesis.</text>
</comment>
<dbReference type="EMBL" id="FNSC01000001">
    <property type="protein sequence ID" value="SEE17806.1"/>
    <property type="molecule type" value="Genomic_DNA"/>
</dbReference>
<dbReference type="SFLD" id="SFLDG01067">
    <property type="entry name" value="SPASM/twitch_domain_containing"/>
    <property type="match status" value="1"/>
</dbReference>
<keyword evidence="9 12" id="KW-0501">Molybdenum cofactor biosynthesis</keyword>
<dbReference type="SFLD" id="SFLDS00029">
    <property type="entry name" value="Radical_SAM"/>
    <property type="match status" value="1"/>
</dbReference>
<feature type="binding site" evidence="12">
    <location>
        <position position="28"/>
    </location>
    <ligand>
        <name>[4Fe-4S] cluster</name>
        <dbReference type="ChEBI" id="CHEBI:49883"/>
        <label>1</label>
        <note>4Fe-4S-S-AdoMet</note>
    </ligand>
</feature>
<reference evidence="15" key="1">
    <citation type="submission" date="2016-10" db="EMBL/GenBank/DDBJ databases">
        <authorList>
            <person name="Varghese N."/>
            <person name="Submissions S."/>
        </authorList>
    </citation>
    <scope>NUCLEOTIDE SEQUENCE [LARGE SCALE GENOMIC DNA]</scope>
    <source>
        <strain evidence="15">DSM 12111</strain>
    </source>
</reference>
<dbReference type="PANTHER" id="PTHR22960:SF0">
    <property type="entry name" value="MOLYBDENUM COFACTOR BIOSYNTHESIS PROTEIN 1"/>
    <property type="match status" value="1"/>
</dbReference>
<keyword evidence="10 12" id="KW-0456">Lyase</keyword>
<dbReference type="SUPFAM" id="SSF102114">
    <property type="entry name" value="Radical SAM enzymes"/>
    <property type="match status" value="1"/>
</dbReference>
<keyword evidence="2 12" id="KW-0004">4Fe-4S</keyword>
<feature type="binding site" evidence="12">
    <location>
        <position position="158"/>
    </location>
    <ligand>
        <name>GTP</name>
        <dbReference type="ChEBI" id="CHEBI:37565"/>
    </ligand>
</feature>
<dbReference type="InterPro" id="IPR058240">
    <property type="entry name" value="rSAM_sf"/>
</dbReference>
<dbReference type="PROSITE" id="PS01305">
    <property type="entry name" value="MOAA_NIFB_PQQE"/>
    <property type="match status" value="1"/>
</dbReference>
<feature type="binding site" evidence="12">
    <location>
        <position position="30"/>
    </location>
    <ligand>
        <name>S-adenosyl-L-methionine</name>
        <dbReference type="ChEBI" id="CHEBI:59789"/>
    </ligand>
</feature>
<gene>
    <name evidence="12" type="primary">moaA</name>
    <name evidence="14" type="ORF">SAMN05421553_4207</name>
</gene>
<dbReference type="STRING" id="53406.SAMN05421553_4207"/>
<feature type="binding site" evidence="12">
    <location>
        <position position="70"/>
    </location>
    <ligand>
        <name>S-adenosyl-L-methionine</name>
        <dbReference type="ChEBI" id="CHEBI:59789"/>
    </ligand>
</feature>
<dbReference type="InterPro" id="IPR007197">
    <property type="entry name" value="rSAM"/>
</dbReference>
<evidence type="ECO:0000256" key="8">
    <source>
        <dbReference type="ARBA" id="ARBA00023134"/>
    </source>
</evidence>
<keyword evidence="8 12" id="KW-0342">GTP-binding</keyword>
<feature type="binding site" evidence="12">
    <location>
        <position position="17"/>
    </location>
    <ligand>
        <name>GTP</name>
        <dbReference type="ChEBI" id="CHEBI:37565"/>
    </ligand>
</feature>
<dbReference type="InterPro" id="IPR050105">
    <property type="entry name" value="MoCo_biosynth_MoaA/MoaC"/>
</dbReference>
<feature type="binding site" evidence="12">
    <location>
        <position position="273"/>
    </location>
    <ligand>
        <name>[4Fe-4S] cluster</name>
        <dbReference type="ChEBI" id="CHEBI:49883"/>
        <label>2</label>
        <note>4Fe-4S-substrate</note>
    </ligand>
</feature>
<evidence type="ECO:0000256" key="9">
    <source>
        <dbReference type="ARBA" id="ARBA00023150"/>
    </source>
</evidence>